<accession>A0A1E5KZV8</accession>
<keyword evidence="7" id="KW-0235">DNA replication</keyword>
<dbReference type="OrthoDB" id="9773856at2"/>
<organism evidence="10 11">
    <name type="scientific">Enterococcus rivorum</name>
    <dbReference type="NCBI Taxonomy" id="762845"/>
    <lineage>
        <taxon>Bacteria</taxon>
        <taxon>Bacillati</taxon>
        <taxon>Bacillota</taxon>
        <taxon>Bacilli</taxon>
        <taxon>Lactobacillales</taxon>
        <taxon>Enterococcaceae</taxon>
        <taxon>Enterococcus</taxon>
    </lineage>
</organism>
<comment type="function">
    <text evidence="7">SbcCD cleaves DNA hairpin structures. These structures can inhibit DNA replication and are intermediates in certain DNA recombination reactions. The complex acts as a 3'-&gt;5' double strand exonuclease that can open hairpins. It also has a 5' single-strand endonuclease activity.</text>
</comment>
<dbReference type="RefSeq" id="WP_069697658.1">
    <property type="nucleotide sequence ID" value="NZ_JAGGMA010000017.1"/>
</dbReference>
<dbReference type="Pfam" id="PF12320">
    <property type="entry name" value="SbcD_C"/>
    <property type="match status" value="1"/>
</dbReference>
<feature type="domain" description="Calcineurin-like phosphoesterase" evidence="8">
    <location>
        <begin position="1"/>
        <end position="213"/>
    </location>
</feature>
<dbReference type="GO" id="GO:0006260">
    <property type="term" value="P:DNA replication"/>
    <property type="evidence" value="ECO:0007669"/>
    <property type="project" value="UniProtKB-KW"/>
</dbReference>
<evidence type="ECO:0000256" key="4">
    <source>
        <dbReference type="ARBA" id="ARBA00022722"/>
    </source>
</evidence>
<dbReference type="STRING" id="762845.BCR26_09895"/>
<dbReference type="InterPro" id="IPR004593">
    <property type="entry name" value="SbcD"/>
</dbReference>
<keyword evidence="11" id="KW-1185">Reference proteome</keyword>
<evidence type="ECO:0000259" key="8">
    <source>
        <dbReference type="Pfam" id="PF00149"/>
    </source>
</evidence>
<keyword evidence="6 7" id="KW-0269">Exonuclease</keyword>
<dbReference type="SUPFAM" id="SSF56300">
    <property type="entry name" value="Metallo-dependent phosphatases"/>
    <property type="match status" value="1"/>
</dbReference>
<keyword evidence="5 7" id="KW-0378">Hydrolase</keyword>
<dbReference type="Pfam" id="PF00149">
    <property type="entry name" value="Metallophos"/>
    <property type="match status" value="1"/>
</dbReference>
<proteinExistence type="inferred from homology"/>
<dbReference type="GO" id="GO:0008408">
    <property type="term" value="F:3'-5' exonuclease activity"/>
    <property type="evidence" value="ECO:0007669"/>
    <property type="project" value="InterPro"/>
</dbReference>
<keyword evidence="7" id="KW-0255">Endonuclease</keyword>
<evidence type="ECO:0000313" key="10">
    <source>
        <dbReference type="EMBL" id="OEH83363.1"/>
    </source>
</evidence>
<evidence type="ECO:0000313" key="11">
    <source>
        <dbReference type="Proteomes" id="UP000095256"/>
    </source>
</evidence>
<dbReference type="NCBIfam" id="TIGR00619">
    <property type="entry name" value="sbcd"/>
    <property type="match status" value="1"/>
</dbReference>
<protein>
    <recommendedName>
        <fullName evidence="3 7">Nuclease SbcCD subunit D</fullName>
    </recommendedName>
</protein>
<dbReference type="InterPro" id="IPR026843">
    <property type="entry name" value="SbcD_C"/>
</dbReference>
<evidence type="ECO:0000256" key="7">
    <source>
        <dbReference type="RuleBase" id="RU363069"/>
    </source>
</evidence>
<reference evidence="10 11" key="1">
    <citation type="submission" date="2016-09" db="EMBL/GenBank/DDBJ databases">
        <authorList>
            <person name="Capua I."/>
            <person name="De Benedictis P."/>
            <person name="Joannis T."/>
            <person name="Lombin L.H."/>
            <person name="Cattoli G."/>
        </authorList>
    </citation>
    <scope>NUCLEOTIDE SEQUENCE [LARGE SCALE GENOMIC DNA]</scope>
    <source>
        <strain evidence="10 11">LMG 25899</strain>
    </source>
</reference>
<dbReference type="InterPro" id="IPR050535">
    <property type="entry name" value="DNA_Repair-Maintenance_Comp"/>
</dbReference>
<dbReference type="Proteomes" id="UP000095256">
    <property type="component" value="Unassembled WGS sequence"/>
</dbReference>
<sequence length="379" mass="43853">MRFLHTADWHIGKKLHGYDLLEEQRHAFQQILAIAKEEAVDGIVIAGDLYDRSVPAVEAVETFNDMMIQMNLIDKYPVFAISGNHDSSTRLETGGPWFSYLNFHLATRLEQAFQPVEFMDTQFFLLPYFEPIAARLHFEMDEIRTIDQAMSVVIEEMKKKFDPEKSHVLVSHFFVAGSEKTESETKLTVGGLDTVPLSYLEDFDYVALGHLHGKNALNGKNARYSGSPLKFSLSEMNQEKGVWIVDTDKNTTIFRFRELQPLRDIKQLQGSFSELTDQTFYENLNRNDYIHIQLTDRAVISNMMNRLRQVYPRIIGVERLYGRDNPINKNSVKPSLKKLAPLELVEQFFEEVTHEKLTSQQVKWVEDSLKSIHQEERGE</sequence>
<dbReference type="InterPro" id="IPR041796">
    <property type="entry name" value="Mre11_N"/>
</dbReference>
<evidence type="ECO:0000256" key="5">
    <source>
        <dbReference type="ARBA" id="ARBA00022801"/>
    </source>
</evidence>
<evidence type="ECO:0000256" key="2">
    <source>
        <dbReference type="ARBA" id="ARBA00011322"/>
    </source>
</evidence>
<comment type="subunit">
    <text evidence="2 7">Heterodimer of SbcC and SbcD.</text>
</comment>
<dbReference type="InterPro" id="IPR029052">
    <property type="entry name" value="Metallo-depent_PP-like"/>
</dbReference>
<name>A0A1E5KZV8_9ENTE</name>
<comment type="caution">
    <text evidence="10">The sequence shown here is derived from an EMBL/GenBank/DDBJ whole genome shotgun (WGS) entry which is preliminary data.</text>
</comment>
<comment type="similarity">
    <text evidence="1 7">Belongs to the SbcD family.</text>
</comment>
<dbReference type="PANTHER" id="PTHR30337">
    <property type="entry name" value="COMPONENT OF ATP-DEPENDENT DSDNA EXONUCLEASE"/>
    <property type="match status" value="1"/>
</dbReference>
<dbReference type="Gene3D" id="3.60.21.10">
    <property type="match status" value="1"/>
</dbReference>
<evidence type="ECO:0000256" key="6">
    <source>
        <dbReference type="ARBA" id="ARBA00022839"/>
    </source>
</evidence>
<keyword evidence="7" id="KW-0233">DNA recombination</keyword>
<evidence type="ECO:0000259" key="9">
    <source>
        <dbReference type="Pfam" id="PF12320"/>
    </source>
</evidence>
<feature type="domain" description="Nuclease SbcCD subunit D C-terminal" evidence="9">
    <location>
        <begin position="261"/>
        <end position="352"/>
    </location>
</feature>
<evidence type="ECO:0000256" key="3">
    <source>
        <dbReference type="ARBA" id="ARBA00013365"/>
    </source>
</evidence>
<gene>
    <name evidence="7" type="primary">sbcD</name>
    <name evidence="10" type="ORF">BCR26_09895</name>
</gene>
<dbReference type="EMBL" id="MIEK01000008">
    <property type="protein sequence ID" value="OEH83363.1"/>
    <property type="molecule type" value="Genomic_DNA"/>
</dbReference>
<dbReference type="GO" id="GO:0006310">
    <property type="term" value="P:DNA recombination"/>
    <property type="evidence" value="ECO:0007669"/>
    <property type="project" value="UniProtKB-KW"/>
</dbReference>
<dbReference type="AlphaFoldDB" id="A0A1E5KZV8"/>
<evidence type="ECO:0000256" key="1">
    <source>
        <dbReference type="ARBA" id="ARBA00010555"/>
    </source>
</evidence>
<dbReference type="GO" id="GO:0004519">
    <property type="term" value="F:endonuclease activity"/>
    <property type="evidence" value="ECO:0007669"/>
    <property type="project" value="UniProtKB-KW"/>
</dbReference>
<dbReference type="PANTHER" id="PTHR30337:SF0">
    <property type="entry name" value="NUCLEASE SBCCD SUBUNIT D"/>
    <property type="match status" value="1"/>
</dbReference>
<dbReference type="InterPro" id="IPR004843">
    <property type="entry name" value="Calcineurin-like_PHP"/>
</dbReference>
<dbReference type="CDD" id="cd00840">
    <property type="entry name" value="MPP_Mre11_N"/>
    <property type="match status" value="1"/>
</dbReference>
<keyword evidence="4 7" id="KW-0540">Nuclease</keyword>